<dbReference type="Gene3D" id="3.40.50.2000">
    <property type="entry name" value="Glycogen Phosphorylase B"/>
    <property type="match status" value="2"/>
</dbReference>
<dbReference type="EMBL" id="HE717023">
    <property type="protein sequence ID" value="CCG44780.1"/>
    <property type="molecule type" value="Genomic_DNA"/>
</dbReference>
<evidence type="ECO:0000259" key="2">
    <source>
        <dbReference type="Pfam" id="PF05050"/>
    </source>
</evidence>
<proteinExistence type="predicted"/>
<accession>I0JKW0</accession>
<dbReference type="eggNOG" id="COG2520">
    <property type="taxonomic scope" value="Bacteria"/>
</dbReference>
<dbReference type="PATRIC" id="fig|866895.3.peg.1443"/>
<evidence type="ECO:0000313" key="4">
    <source>
        <dbReference type="Proteomes" id="UP000007397"/>
    </source>
</evidence>
<keyword evidence="3" id="KW-0808">Transferase</keyword>
<dbReference type="SUPFAM" id="SSF53756">
    <property type="entry name" value="UDP-Glycosyltransferase/glycogen phosphorylase"/>
    <property type="match status" value="1"/>
</dbReference>
<feature type="domain" description="Methyltransferase FkbM" evidence="2">
    <location>
        <begin position="369"/>
        <end position="519"/>
    </location>
</feature>
<dbReference type="PANTHER" id="PTHR34203">
    <property type="entry name" value="METHYLTRANSFERASE, FKBM FAMILY PROTEIN"/>
    <property type="match status" value="1"/>
</dbReference>
<dbReference type="HOGENOM" id="CLU_510709_0_0_9"/>
<dbReference type="AlphaFoldDB" id="I0JKW0"/>
<dbReference type="STRING" id="866895.HBHAL_2436"/>
<dbReference type="Pfam" id="PF05050">
    <property type="entry name" value="Methyltransf_21"/>
    <property type="match status" value="1"/>
</dbReference>
<dbReference type="CDD" id="cd02440">
    <property type="entry name" value="AdoMet_MTases"/>
    <property type="match status" value="1"/>
</dbReference>
<gene>
    <name evidence="3" type="ordered locus">HBHAL_2436</name>
</gene>
<keyword evidence="4" id="KW-1185">Reference proteome</keyword>
<dbReference type="InterPro" id="IPR001296">
    <property type="entry name" value="Glyco_trans_1"/>
</dbReference>
<sequence length="533" mass="61157">MGNKPKVFIFVKPGVDTFVKDVAASLSDRYSVKTIYVSTNMNDIDVYMKEADLCWFEWCDELLVYGSKTALAKHKKIICRIHSYEVFTSYLKRVNWKAVDKVVFVSDHIREYALSETPGLNKGQTTVIPNGIKINDLDFKERTKGFNIAYVGYLNFKKGPMLLLHAFHAIYEKDSNFKLFIAGSFQEPRYKLYFNQMIEKLGLQENVIVEGWQSDINHWLEDKHYLLSSSLLESQHLSVMEAMAKGIKPLVHNFVGAGTIYPEEYIWSTLDDLTSMIEKGSYNSLHYRRFVESNYEFTSQITKVHDLLETIIAQKNIYTIYRNGKQTQFLLPNTKDHIQRIIANHQVFYEEAMLMDIKNRVPEDSVVIDVGAYIGNHSTFFAQHCEARVFSIEPNREAFDLLEKNVQLNGLENKTTLLNHGVGKELGKGSIVGGSEDNMGMSQLKGDVEGDVVIETIDHLFSELNRVDVIKIDVEGMEMDVLQGAVNTLKKHKPLLYIETTTDDKLQLVYSFLKKFNYKSLKQFNATPTTLFV</sequence>
<evidence type="ECO:0000313" key="3">
    <source>
        <dbReference type="EMBL" id="CCG44780.1"/>
    </source>
</evidence>
<dbReference type="EC" id="2.4.-.-" evidence="3"/>
<protein>
    <submittedName>
        <fullName evidence="3">Group 1 glycosyltransferase</fullName>
        <ecNumber evidence="3">2.4.-.-</ecNumber>
    </submittedName>
</protein>
<organism evidence="3 4">
    <name type="scientific">Halobacillus halophilus (strain ATCC 35676 / DSM 2266 / JCM 20832 / KCTC 3685 / LMG 17431 / NBRC 102448 / NCIMB 2269)</name>
    <name type="common">Sporosarcina halophila</name>
    <dbReference type="NCBI Taxonomy" id="866895"/>
    <lineage>
        <taxon>Bacteria</taxon>
        <taxon>Bacillati</taxon>
        <taxon>Bacillota</taxon>
        <taxon>Bacilli</taxon>
        <taxon>Bacillales</taxon>
        <taxon>Bacillaceae</taxon>
        <taxon>Halobacillus</taxon>
    </lineage>
</organism>
<dbReference type="PANTHER" id="PTHR34203:SF15">
    <property type="entry name" value="SLL1173 PROTEIN"/>
    <property type="match status" value="1"/>
</dbReference>
<dbReference type="InterPro" id="IPR029063">
    <property type="entry name" value="SAM-dependent_MTases_sf"/>
</dbReference>
<feature type="domain" description="Glycosyl transferase family 1" evidence="1">
    <location>
        <begin position="141"/>
        <end position="256"/>
    </location>
</feature>
<dbReference type="eggNOG" id="COG0438">
    <property type="taxonomic scope" value="Bacteria"/>
</dbReference>
<dbReference type="InterPro" id="IPR052514">
    <property type="entry name" value="SAM-dependent_MTase"/>
</dbReference>
<dbReference type="KEGG" id="hhd:HBHAL_2436"/>
<evidence type="ECO:0000259" key="1">
    <source>
        <dbReference type="Pfam" id="PF00534"/>
    </source>
</evidence>
<dbReference type="Proteomes" id="UP000007397">
    <property type="component" value="Chromosome"/>
</dbReference>
<keyword evidence="3" id="KW-0328">Glycosyltransferase</keyword>
<reference evidence="3 4" key="1">
    <citation type="journal article" date="2013" name="Environ. Microbiol.">
        <title>Chloride and organic osmolytes: a hybrid strategy to cope with elevated salinities by the moderately halophilic, chloride-dependent bacterium Halobacillus halophilus.</title>
        <authorList>
            <person name="Saum S.H."/>
            <person name="Pfeiffer F."/>
            <person name="Palm P."/>
            <person name="Rampp M."/>
            <person name="Schuster S.C."/>
            <person name="Muller V."/>
            <person name="Oesterhelt D."/>
        </authorList>
    </citation>
    <scope>NUCLEOTIDE SEQUENCE [LARGE SCALE GENOMIC DNA]</scope>
    <source>
        <strain evidence="4">ATCC 35676 / DSM 2266 / JCM 20832 / KCTC 3685 / LMG 17431 / NBRC 102448 / NCIMB 2269</strain>
    </source>
</reference>
<dbReference type="NCBIfam" id="TIGR01444">
    <property type="entry name" value="fkbM_fam"/>
    <property type="match status" value="1"/>
</dbReference>
<dbReference type="Gene3D" id="3.40.50.150">
    <property type="entry name" value="Vaccinia Virus protein VP39"/>
    <property type="match status" value="1"/>
</dbReference>
<dbReference type="InterPro" id="IPR006342">
    <property type="entry name" value="FkbM_mtfrase"/>
</dbReference>
<dbReference type="Pfam" id="PF00534">
    <property type="entry name" value="Glycos_transf_1"/>
    <property type="match status" value="1"/>
</dbReference>
<name>I0JKW0_HALH3</name>
<dbReference type="SUPFAM" id="SSF53335">
    <property type="entry name" value="S-adenosyl-L-methionine-dependent methyltransferases"/>
    <property type="match status" value="1"/>
</dbReference>
<dbReference type="GO" id="GO:0016757">
    <property type="term" value="F:glycosyltransferase activity"/>
    <property type="evidence" value="ECO:0007669"/>
    <property type="project" value="UniProtKB-KW"/>
</dbReference>